<dbReference type="Gene3D" id="1.25.40.20">
    <property type="entry name" value="Ankyrin repeat-containing domain"/>
    <property type="match status" value="1"/>
</dbReference>
<evidence type="ECO:0000256" key="3">
    <source>
        <dbReference type="PROSITE-ProRule" id="PRU00023"/>
    </source>
</evidence>
<evidence type="ECO:0000256" key="1">
    <source>
        <dbReference type="ARBA" id="ARBA00022737"/>
    </source>
</evidence>
<dbReference type="PANTHER" id="PTHR24171:SF9">
    <property type="entry name" value="ANKYRIN REPEAT DOMAIN-CONTAINING PROTEIN 39"/>
    <property type="match status" value="1"/>
</dbReference>
<dbReference type="SUPFAM" id="SSF48403">
    <property type="entry name" value="Ankyrin repeat"/>
    <property type="match status" value="1"/>
</dbReference>
<feature type="non-terminal residue" evidence="4">
    <location>
        <position position="1"/>
    </location>
</feature>
<name>A0A0B6Y249_9EUPU</name>
<evidence type="ECO:0000256" key="2">
    <source>
        <dbReference type="ARBA" id="ARBA00023043"/>
    </source>
</evidence>
<accession>A0A0B6Y249</accession>
<feature type="repeat" description="ANK" evidence="3">
    <location>
        <begin position="69"/>
        <end position="99"/>
    </location>
</feature>
<dbReference type="PROSITE" id="PS50297">
    <property type="entry name" value="ANK_REP_REGION"/>
    <property type="match status" value="2"/>
</dbReference>
<protein>
    <submittedName>
        <fullName evidence="4">Uncharacterized protein</fullName>
    </submittedName>
</protein>
<proteinExistence type="predicted"/>
<dbReference type="InterPro" id="IPR002110">
    <property type="entry name" value="Ankyrin_rpt"/>
</dbReference>
<keyword evidence="1" id="KW-0677">Repeat</keyword>
<dbReference type="PANTHER" id="PTHR24171">
    <property type="entry name" value="ANKYRIN REPEAT DOMAIN-CONTAINING PROTEIN 39-RELATED"/>
    <property type="match status" value="1"/>
</dbReference>
<feature type="non-terminal residue" evidence="4">
    <location>
        <position position="99"/>
    </location>
</feature>
<feature type="repeat" description="ANK" evidence="3">
    <location>
        <begin position="36"/>
        <end position="68"/>
    </location>
</feature>
<dbReference type="SMART" id="SM00248">
    <property type="entry name" value="ANK"/>
    <property type="match status" value="2"/>
</dbReference>
<reference evidence="4" key="1">
    <citation type="submission" date="2014-12" db="EMBL/GenBank/DDBJ databases">
        <title>Insight into the proteome of Arion vulgaris.</title>
        <authorList>
            <person name="Aradska J."/>
            <person name="Bulat T."/>
            <person name="Smidak R."/>
            <person name="Sarate P."/>
            <person name="Gangsoo J."/>
            <person name="Sialana F."/>
            <person name="Bilban M."/>
            <person name="Lubec G."/>
        </authorList>
    </citation>
    <scope>NUCLEOTIDE SEQUENCE</scope>
    <source>
        <tissue evidence="4">Skin</tissue>
    </source>
</reference>
<dbReference type="InterPro" id="IPR036770">
    <property type="entry name" value="Ankyrin_rpt-contain_sf"/>
</dbReference>
<dbReference type="EMBL" id="HACG01003338">
    <property type="protein sequence ID" value="CEK50203.1"/>
    <property type="molecule type" value="Transcribed_RNA"/>
</dbReference>
<evidence type="ECO:0000313" key="4">
    <source>
        <dbReference type="EMBL" id="CEK50203.1"/>
    </source>
</evidence>
<dbReference type="AlphaFoldDB" id="A0A0B6Y249"/>
<dbReference type="Pfam" id="PF12796">
    <property type="entry name" value="Ank_2"/>
    <property type="match status" value="1"/>
</dbReference>
<dbReference type="PROSITE" id="PS50088">
    <property type="entry name" value="ANK_REPEAT"/>
    <property type="match status" value="2"/>
</dbReference>
<organism evidence="4">
    <name type="scientific">Arion vulgaris</name>
    <dbReference type="NCBI Taxonomy" id="1028688"/>
    <lineage>
        <taxon>Eukaryota</taxon>
        <taxon>Metazoa</taxon>
        <taxon>Spiralia</taxon>
        <taxon>Lophotrochozoa</taxon>
        <taxon>Mollusca</taxon>
        <taxon>Gastropoda</taxon>
        <taxon>Heterobranchia</taxon>
        <taxon>Euthyneura</taxon>
        <taxon>Panpulmonata</taxon>
        <taxon>Eupulmonata</taxon>
        <taxon>Stylommatophora</taxon>
        <taxon>Helicina</taxon>
        <taxon>Arionoidea</taxon>
        <taxon>Arionidae</taxon>
        <taxon>Arion</taxon>
    </lineage>
</organism>
<gene>
    <name evidence="4" type="primary">ORF10127</name>
</gene>
<keyword evidence="2 3" id="KW-0040">ANK repeat</keyword>
<sequence length="99" mass="10956">SGNKTPTASVNAGSRPHEHSDILLIAKTYINKRNKYQQTPLHFSAEIGDMEFVRIFLKAGATVDMKDNKNRTPLHLSVIKGQKEIVKILIIAGSTVDAR</sequence>